<gene>
    <name evidence="11" type="primary">Necator_chrI.g3230</name>
    <name evidence="11" type="ORF">RB195_007101</name>
</gene>
<evidence type="ECO:0000256" key="4">
    <source>
        <dbReference type="ARBA" id="ARBA00022840"/>
    </source>
</evidence>
<comment type="catalytic activity">
    <reaction evidence="8 9">
        <text>tRNA(Tyr) + L-tyrosine + ATP = L-tyrosyl-tRNA(Tyr) + AMP + diphosphate + H(+)</text>
        <dbReference type="Rhea" id="RHEA:10220"/>
        <dbReference type="Rhea" id="RHEA-COMP:9706"/>
        <dbReference type="Rhea" id="RHEA-COMP:9707"/>
        <dbReference type="ChEBI" id="CHEBI:15378"/>
        <dbReference type="ChEBI" id="CHEBI:30616"/>
        <dbReference type="ChEBI" id="CHEBI:33019"/>
        <dbReference type="ChEBI" id="CHEBI:58315"/>
        <dbReference type="ChEBI" id="CHEBI:78442"/>
        <dbReference type="ChEBI" id="CHEBI:78536"/>
        <dbReference type="ChEBI" id="CHEBI:456215"/>
        <dbReference type="EC" id="6.1.1.1"/>
    </reaction>
</comment>
<evidence type="ECO:0000313" key="12">
    <source>
        <dbReference type="Proteomes" id="UP001303046"/>
    </source>
</evidence>
<dbReference type="NCBIfam" id="NF006330">
    <property type="entry name" value="PRK08560.1"/>
    <property type="match status" value="1"/>
</dbReference>
<dbReference type="Proteomes" id="UP001303046">
    <property type="component" value="Unassembled WGS sequence"/>
</dbReference>
<evidence type="ECO:0000256" key="7">
    <source>
        <dbReference type="ARBA" id="ARBA00033323"/>
    </source>
</evidence>
<dbReference type="PANTHER" id="PTHR46264">
    <property type="entry name" value="TYROSINE-TRNA LIGASE"/>
    <property type="match status" value="1"/>
</dbReference>
<dbReference type="InterPro" id="IPR050489">
    <property type="entry name" value="Tyr-tRNA_synthase"/>
</dbReference>
<comment type="similarity">
    <text evidence="9">Belongs to the class-I aminoacyl-tRNA synthetase family.</text>
</comment>
<feature type="compositionally biased region" description="Polar residues" evidence="10">
    <location>
        <begin position="7"/>
        <end position="21"/>
    </location>
</feature>
<evidence type="ECO:0000256" key="10">
    <source>
        <dbReference type="SAM" id="MobiDB-lite"/>
    </source>
</evidence>
<feature type="region of interest" description="Disordered" evidence="10">
    <location>
        <begin position="1"/>
        <end position="23"/>
    </location>
</feature>
<evidence type="ECO:0000256" key="5">
    <source>
        <dbReference type="ARBA" id="ARBA00022917"/>
    </source>
</evidence>
<protein>
    <recommendedName>
        <fullName evidence="1 9">Tyrosine--tRNA ligase</fullName>
        <ecNumber evidence="1 9">6.1.1.1</ecNumber>
    </recommendedName>
    <alternativeName>
        <fullName evidence="7 9">Tyrosyl-tRNA synthetase</fullName>
    </alternativeName>
</protein>
<organism evidence="11 12">
    <name type="scientific">Necator americanus</name>
    <name type="common">Human hookworm</name>
    <dbReference type="NCBI Taxonomy" id="51031"/>
    <lineage>
        <taxon>Eukaryota</taxon>
        <taxon>Metazoa</taxon>
        <taxon>Ecdysozoa</taxon>
        <taxon>Nematoda</taxon>
        <taxon>Chromadorea</taxon>
        <taxon>Rhabditida</taxon>
        <taxon>Rhabditina</taxon>
        <taxon>Rhabditomorpha</taxon>
        <taxon>Strongyloidea</taxon>
        <taxon>Ancylostomatidae</taxon>
        <taxon>Bunostominae</taxon>
        <taxon>Necator</taxon>
    </lineage>
</organism>
<evidence type="ECO:0000256" key="1">
    <source>
        <dbReference type="ARBA" id="ARBA00013160"/>
    </source>
</evidence>
<dbReference type="NCBIfam" id="TIGR00234">
    <property type="entry name" value="tyrS"/>
    <property type="match status" value="1"/>
</dbReference>
<evidence type="ECO:0000256" key="3">
    <source>
        <dbReference type="ARBA" id="ARBA00022741"/>
    </source>
</evidence>
<keyword evidence="2 9" id="KW-0436">Ligase</keyword>
<name>A0ABR1BXB9_NECAM</name>
<dbReference type="SUPFAM" id="SSF52374">
    <property type="entry name" value="Nucleotidylyl transferase"/>
    <property type="match status" value="2"/>
</dbReference>
<dbReference type="Gene3D" id="3.40.50.620">
    <property type="entry name" value="HUPs"/>
    <property type="match status" value="2"/>
</dbReference>
<dbReference type="EC" id="6.1.1.1" evidence="1 9"/>
<dbReference type="PANTHER" id="PTHR46264:SF4">
    <property type="entry name" value="TYROSINE--TRNA LIGASE, CYTOPLASMIC"/>
    <property type="match status" value="1"/>
</dbReference>
<proteinExistence type="inferred from homology"/>
<evidence type="ECO:0000256" key="6">
    <source>
        <dbReference type="ARBA" id="ARBA00023146"/>
    </source>
</evidence>
<sequence>MKKATTPKRSPTKMSDATPPSQFAEEVEIRKKLILRNLQEALGVDKLEKQLATPGKLVHVYWGTATTGRPHVGYFVPMRKIADFLKAGLKVTVLFADLHAFLDNMKSTWELLENRVVYYEQVIKALLMALDVPIDRLHFVKGTAYQLSKEYTFDLLRLCGQVSQRDALRAGAEVVKQVESPLLSGLLYPLLQALDEQYLKVDGQFGGVDQRKIFILAEEQLPKLKLGKRWHLMNPMVPGLTGSKMSSSEADSKIDLLDSPEVVERKIRGAACPRHEDDNGVLAFFNFVLFPIVSPRSLVISNKEFFTFEEAKNSFLSGDISEEDLKSTLVECINELLAKVQDHCKSDIVRDALEKGYQEVVDSHVESKIRPVLQVSDDGNELIKLIVGQDRVILDDDYALKMCVSERRRVRVTFTIHPKGRFHLGFIMGLLKMKLMINNGVDIDGVVLISDTEAFLDNEKVTWAARDDRNEYFYQLCAAFIEHLGIKEKVRAVKSSDVKSIFSTDYVLNMYKMASTVTRDETTVCEGSSLSGNLVPLFYALNHHLLQTDVAIIGDDYIPIANIAVKLWTSQGYTSPTQLAISVLPGCDGKKMSCSSPDFLLDPLETPKQVKTKLGRSFCEPQNLDGNVAMMIAKQLIFPLLSGKSFNIGRNADNGGDISVKSYEELEHEFLTGSKPDFPLHPADLKNAVVNFINEFFDPVRKLLAPNQTSLLNAAFPKVKKGRK</sequence>
<dbReference type="Gene3D" id="1.10.240.10">
    <property type="entry name" value="Tyrosyl-Transfer RNA Synthetase"/>
    <property type="match status" value="2"/>
</dbReference>
<keyword evidence="12" id="KW-1185">Reference proteome</keyword>
<keyword evidence="4 9" id="KW-0067">ATP-binding</keyword>
<dbReference type="InterPro" id="IPR002307">
    <property type="entry name" value="Tyr-tRNA-ligase"/>
</dbReference>
<accession>A0ABR1BXB9</accession>
<keyword evidence="5 9" id="KW-0648">Protein biosynthesis</keyword>
<evidence type="ECO:0000256" key="8">
    <source>
        <dbReference type="ARBA" id="ARBA00048248"/>
    </source>
</evidence>
<evidence type="ECO:0000256" key="2">
    <source>
        <dbReference type="ARBA" id="ARBA00022598"/>
    </source>
</evidence>
<dbReference type="EMBL" id="JAVFWL010000001">
    <property type="protein sequence ID" value="KAK6730426.1"/>
    <property type="molecule type" value="Genomic_DNA"/>
</dbReference>
<dbReference type="Pfam" id="PF00579">
    <property type="entry name" value="tRNA-synt_1b"/>
    <property type="match status" value="2"/>
</dbReference>
<keyword evidence="3 9" id="KW-0547">Nucleotide-binding</keyword>
<reference evidence="11 12" key="1">
    <citation type="submission" date="2023-08" db="EMBL/GenBank/DDBJ databases">
        <title>A Necator americanus chromosomal reference genome.</title>
        <authorList>
            <person name="Ilik V."/>
            <person name="Petrzelkova K.J."/>
            <person name="Pardy F."/>
            <person name="Fuh T."/>
            <person name="Niatou-Singa F.S."/>
            <person name="Gouil Q."/>
            <person name="Baker L."/>
            <person name="Ritchie M.E."/>
            <person name="Jex A.R."/>
            <person name="Gazzola D."/>
            <person name="Li H."/>
            <person name="Toshio Fujiwara R."/>
            <person name="Zhan B."/>
            <person name="Aroian R.V."/>
            <person name="Pafco B."/>
            <person name="Schwarz E.M."/>
        </authorList>
    </citation>
    <scope>NUCLEOTIDE SEQUENCE [LARGE SCALE GENOMIC DNA]</scope>
    <source>
        <strain evidence="11 12">Aroian</strain>
        <tissue evidence="11">Whole animal</tissue>
    </source>
</reference>
<evidence type="ECO:0000313" key="11">
    <source>
        <dbReference type="EMBL" id="KAK6730426.1"/>
    </source>
</evidence>
<dbReference type="InterPro" id="IPR014729">
    <property type="entry name" value="Rossmann-like_a/b/a_fold"/>
</dbReference>
<dbReference type="InterPro" id="IPR002305">
    <property type="entry name" value="aa-tRNA-synth_Ic"/>
</dbReference>
<comment type="caution">
    <text evidence="11">The sequence shown here is derived from an EMBL/GenBank/DDBJ whole genome shotgun (WGS) entry which is preliminary data.</text>
</comment>
<dbReference type="PRINTS" id="PR01040">
    <property type="entry name" value="TRNASYNTHTYR"/>
</dbReference>
<keyword evidence="6 9" id="KW-0030">Aminoacyl-tRNA synthetase</keyword>
<evidence type="ECO:0000256" key="9">
    <source>
        <dbReference type="RuleBase" id="RU361234"/>
    </source>
</evidence>